<dbReference type="Pfam" id="PF00300">
    <property type="entry name" value="His_Phos_1"/>
    <property type="match status" value="1"/>
</dbReference>
<dbReference type="OrthoDB" id="7925971at2"/>
<dbReference type="InterPro" id="IPR013078">
    <property type="entry name" value="His_Pase_superF_clade-1"/>
</dbReference>
<evidence type="ECO:0000313" key="3">
    <source>
        <dbReference type="EMBL" id="SHK32056.1"/>
    </source>
</evidence>
<feature type="active site" description="Proton donor/acceptor" evidence="1">
    <location>
        <position position="82"/>
    </location>
</feature>
<reference evidence="3 4" key="1">
    <citation type="submission" date="2016-11" db="EMBL/GenBank/DDBJ databases">
        <authorList>
            <person name="Jaros S."/>
            <person name="Januszkiewicz K."/>
            <person name="Wedrychowicz H."/>
        </authorList>
    </citation>
    <scope>NUCLEOTIDE SEQUENCE [LARGE SCALE GENOMIC DNA]</scope>
    <source>
        <strain evidence="3 4">DSM 3090</strain>
    </source>
</reference>
<dbReference type="GO" id="GO:0016791">
    <property type="term" value="F:phosphatase activity"/>
    <property type="evidence" value="ECO:0007669"/>
    <property type="project" value="TreeGrafter"/>
</dbReference>
<evidence type="ECO:0000313" key="4">
    <source>
        <dbReference type="Proteomes" id="UP000183952"/>
    </source>
</evidence>
<evidence type="ECO:0000256" key="2">
    <source>
        <dbReference type="PIRSR" id="PIRSR613078-2"/>
    </source>
</evidence>
<dbReference type="CDD" id="cd07067">
    <property type="entry name" value="HP_PGM_like"/>
    <property type="match status" value="1"/>
</dbReference>
<dbReference type="InterPro" id="IPR050275">
    <property type="entry name" value="PGM_Phosphatase"/>
</dbReference>
<dbReference type="PANTHER" id="PTHR48100">
    <property type="entry name" value="BROAD-SPECIFICITY PHOSPHATASE YOR283W-RELATED"/>
    <property type="match status" value="1"/>
</dbReference>
<evidence type="ECO:0000256" key="1">
    <source>
        <dbReference type="PIRSR" id="PIRSR613078-1"/>
    </source>
</evidence>
<dbReference type="STRING" id="1121331.SAMN02745248_02302"/>
<dbReference type="PIRSF" id="PIRSF000709">
    <property type="entry name" value="6PFK_2-Ptase"/>
    <property type="match status" value="1"/>
</dbReference>
<dbReference type="RefSeq" id="WP_072904223.1">
    <property type="nucleotide sequence ID" value="NZ_FRAD01000022.1"/>
</dbReference>
<organism evidence="3 4">
    <name type="scientific">Hathewaya proteolytica DSM 3090</name>
    <dbReference type="NCBI Taxonomy" id="1121331"/>
    <lineage>
        <taxon>Bacteria</taxon>
        <taxon>Bacillati</taxon>
        <taxon>Bacillota</taxon>
        <taxon>Clostridia</taxon>
        <taxon>Eubacteriales</taxon>
        <taxon>Clostridiaceae</taxon>
        <taxon>Hathewaya</taxon>
    </lineage>
</organism>
<proteinExistence type="predicted"/>
<dbReference type="AlphaFoldDB" id="A0A1M6RI21"/>
<dbReference type="Proteomes" id="UP000183952">
    <property type="component" value="Unassembled WGS sequence"/>
</dbReference>
<accession>A0A1M6RI21</accession>
<gene>
    <name evidence="3" type="ORF">SAMN02745248_02302</name>
</gene>
<feature type="active site" description="Tele-phosphohistidine intermediate" evidence="1">
    <location>
        <position position="8"/>
    </location>
</feature>
<dbReference type="SUPFAM" id="SSF53254">
    <property type="entry name" value="Phosphoglycerate mutase-like"/>
    <property type="match status" value="1"/>
</dbReference>
<dbReference type="InterPro" id="IPR029033">
    <property type="entry name" value="His_PPase_superfam"/>
</dbReference>
<keyword evidence="4" id="KW-1185">Reference proteome</keyword>
<name>A0A1M6RI21_9CLOT</name>
<sequence>MNIYLVRHGKDDETVRGGWSKASLTEEGVMQVKKLAEYISSHNKELNIKKIYSSDLERASETAGFIAAALNLSVEKAPQFRENNNGELAGIKNDIAKDKYPGLYWNTLLWEQCYPGGESPKLFFHRISNAWTEFTAKSIKDNENVMLVTHGGVLEIIFSIINNIPYSNKEKIYSFHNACLIKLEYNEGKWSSEEIY</sequence>
<dbReference type="EMBL" id="FRAD01000022">
    <property type="protein sequence ID" value="SHK32056.1"/>
    <property type="molecule type" value="Genomic_DNA"/>
</dbReference>
<dbReference type="Gene3D" id="3.40.50.1240">
    <property type="entry name" value="Phosphoglycerate mutase-like"/>
    <property type="match status" value="1"/>
</dbReference>
<feature type="binding site" evidence="2">
    <location>
        <position position="58"/>
    </location>
    <ligand>
        <name>substrate</name>
    </ligand>
</feature>
<dbReference type="SMART" id="SM00855">
    <property type="entry name" value="PGAM"/>
    <property type="match status" value="1"/>
</dbReference>
<protein>
    <submittedName>
        <fullName evidence="3">Probable phosphoglycerate mutase</fullName>
    </submittedName>
</protein>